<dbReference type="Gene3D" id="3.40.50.10390">
    <property type="entry name" value="Gingipain r, domain 1"/>
    <property type="match status" value="1"/>
</dbReference>
<accession>A0A1T5GZF1</accession>
<dbReference type="GO" id="GO:0006508">
    <property type="term" value="P:proteolysis"/>
    <property type="evidence" value="ECO:0007669"/>
    <property type="project" value="InterPro"/>
</dbReference>
<name>A0A1T5GZF1_9BACT</name>
<evidence type="ECO:0000313" key="4">
    <source>
        <dbReference type="Proteomes" id="UP000190897"/>
    </source>
</evidence>
<evidence type="ECO:0000259" key="2">
    <source>
        <dbReference type="Pfam" id="PF01364"/>
    </source>
</evidence>
<dbReference type="AlphaFoldDB" id="A0A1T5GZF1"/>
<dbReference type="SUPFAM" id="SSF52129">
    <property type="entry name" value="Caspase-like"/>
    <property type="match status" value="1"/>
</dbReference>
<keyword evidence="1" id="KW-0732">Signal</keyword>
<dbReference type="InterPro" id="IPR001769">
    <property type="entry name" value="Gingipain"/>
</dbReference>
<dbReference type="InterPro" id="IPR029031">
    <property type="entry name" value="Gingipain_N_sf"/>
</dbReference>
<dbReference type="RefSeq" id="WP_082217093.1">
    <property type="nucleotide sequence ID" value="NZ_FUZA01000007.1"/>
</dbReference>
<sequence length="1130" mass="125710">MHWLKHVNVRSRLIHSVLCCLGILISFSSKAQEKSILSTGNWFKLAISETGIHRVDPAFLRKLGVNPAEIDPRQIQIYSQKSGMLPQPNIALKSNALMENAIWVPGEEDGKLDGSDAIYFFAEGPHEITYDSAKAELKHQINIYTDSSYYFLTYGQKTGLRVKPLVTITSQKSRLITQFDDYWFHEAETYNLLKSGRDWWGEYLGNAPLTYTADIPGIVPASNIKLRTSGIGAAQTATKFLWQLNGKQAGESAIGTVSAGTYDIKALRSDATFIINADATRPDTITVGVTYERNGQGSAQGYLNYIALHTKRQLRQYGNQQVYRFLSESSDTVTYQFGNANSEWLLWNVSNAQNPAVVSQNIQNNILSFTTTGGKSSRQYIGFKTDLAMEPVFSEKVNPQNIAGNATPDLLIVTPVAWKREAERLAAFRESNDGLETLVVTTDEIYNEFGGGKPDLTAVRDFTKHLYSQDPDKLKYLLLFGDASFDYKNNLKNQSVFQQKSWVPVYESRESLNPVYTFSSDDYYGFMKDNEGAWPESVAGDHTVDIGVGRLPVKSLSEAQLIVDKLIRYGSSWRSLGNWRNNVQFVADDGDGNIHQRHADELASLIQTDFMSSRVFIDAFPQNTGTEGQKAPAVNQVLNKKINEGTLILNYTGHGGVSGWAEEQVLTLADMQSARGMDNLPLLFTATCDFGRYDDLGLVSGAELMVLSPKGAAIGAISTTRPVYSSTNFTLSQAFYRALLEKSPDRRLGDIFKETKNKALVGSLNRNFTLLADPSMQLARAQKGIRWAEKPDTLRALQKVQLRGQVYDAVTTLKDSKFEGEARIVLYDKQISFKTLGNEGKPETYSEFRSKLFDGSVMVKGGEFICEFVMPKDIDYRVGIGRANVYAVRADSLADASAQLDVIIGGSAAPETDKTPPKLTAYINDASFKDGDVIEPSATLYITASDENGISISNAGIGHNITLVINDTTTIILNDYYTAATGDYRQGVITYPFENLPTGKYLIRVKVWDTYTNFSEIAFGFQVGAFKGIQLNTLKVYPNPFDKDLSFELTHNRVNDDVEIVFNLILNNGQSLGQFRRQYYNTEATVKGTFDVTQAGYWIPNLTSLVYQLSIRSLKDNSRDERSGKLIRSP</sequence>
<dbReference type="OrthoDB" id="9809780at2"/>
<gene>
    <name evidence="3" type="ORF">SAMN05660293_04639</name>
</gene>
<organism evidence="3 4">
    <name type="scientific">Dyadobacter psychrophilus</name>
    <dbReference type="NCBI Taxonomy" id="651661"/>
    <lineage>
        <taxon>Bacteria</taxon>
        <taxon>Pseudomonadati</taxon>
        <taxon>Bacteroidota</taxon>
        <taxon>Cytophagia</taxon>
        <taxon>Cytophagales</taxon>
        <taxon>Spirosomataceae</taxon>
        <taxon>Dyadobacter</taxon>
    </lineage>
</organism>
<keyword evidence="4" id="KW-1185">Reference proteome</keyword>
<dbReference type="Pfam" id="PF01364">
    <property type="entry name" value="Peptidase_C25"/>
    <property type="match status" value="1"/>
</dbReference>
<dbReference type="Gene3D" id="3.40.50.1460">
    <property type="match status" value="1"/>
</dbReference>
<evidence type="ECO:0000256" key="1">
    <source>
        <dbReference type="ARBA" id="ARBA00022729"/>
    </source>
</evidence>
<reference evidence="4" key="1">
    <citation type="submission" date="2017-02" db="EMBL/GenBank/DDBJ databases">
        <authorList>
            <person name="Varghese N."/>
            <person name="Submissions S."/>
        </authorList>
    </citation>
    <scope>NUCLEOTIDE SEQUENCE [LARGE SCALE GENOMIC DNA]</scope>
    <source>
        <strain evidence="4">DSM 22270</strain>
    </source>
</reference>
<proteinExistence type="predicted"/>
<dbReference type="GO" id="GO:0008234">
    <property type="term" value="F:cysteine-type peptidase activity"/>
    <property type="evidence" value="ECO:0007669"/>
    <property type="project" value="InterPro"/>
</dbReference>
<protein>
    <submittedName>
        <fullName evidence="3">Peptidase family C25</fullName>
    </submittedName>
</protein>
<dbReference type="NCBIfam" id="NF033707">
    <property type="entry name" value="T9SS_sortase"/>
    <property type="match status" value="1"/>
</dbReference>
<dbReference type="InterPro" id="IPR029030">
    <property type="entry name" value="Caspase-like_dom_sf"/>
</dbReference>
<dbReference type="STRING" id="651661.SAMN05660293_04639"/>
<dbReference type="Proteomes" id="UP000190897">
    <property type="component" value="Unassembled WGS sequence"/>
</dbReference>
<evidence type="ECO:0000313" key="3">
    <source>
        <dbReference type="EMBL" id="SKC13739.1"/>
    </source>
</evidence>
<feature type="domain" description="Gingipain" evidence="2">
    <location>
        <begin position="411"/>
        <end position="778"/>
    </location>
</feature>
<dbReference type="CDD" id="cd02258">
    <property type="entry name" value="Peptidase_C25_N"/>
    <property type="match status" value="1"/>
</dbReference>
<dbReference type="EMBL" id="FUZA01000007">
    <property type="protein sequence ID" value="SKC13739.1"/>
    <property type="molecule type" value="Genomic_DNA"/>
</dbReference>